<dbReference type="Gene3D" id="3.40.50.1580">
    <property type="entry name" value="Nucleoside phosphorylase domain"/>
    <property type="match status" value="1"/>
</dbReference>
<dbReference type="GO" id="GO:0003824">
    <property type="term" value="F:catalytic activity"/>
    <property type="evidence" value="ECO:0007669"/>
    <property type="project" value="InterPro"/>
</dbReference>
<dbReference type="Pfam" id="PF13424">
    <property type="entry name" value="TPR_12"/>
    <property type="match status" value="2"/>
</dbReference>
<dbReference type="SUPFAM" id="SSF53167">
    <property type="entry name" value="Purine and uridine phosphorylases"/>
    <property type="match status" value="1"/>
</dbReference>
<keyword evidence="1" id="KW-0802">TPR repeat</keyword>
<dbReference type="InterPro" id="IPR019734">
    <property type="entry name" value="TPR_rpt"/>
</dbReference>
<dbReference type="InterPro" id="IPR000845">
    <property type="entry name" value="Nucleoside_phosphorylase_d"/>
</dbReference>
<gene>
    <name evidence="4" type="ORF">ETB97_012273</name>
</gene>
<dbReference type="Gene3D" id="1.25.40.10">
    <property type="entry name" value="Tetratricopeptide repeat domain"/>
    <property type="match status" value="1"/>
</dbReference>
<reference evidence="4 5" key="1">
    <citation type="submission" date="2019-04" db="EMBL/GenBank/DDBJ databases">
        <title>Aspergillus burnettii sp. nov., novel species from soil in southeast Queensland.</title>
        <authorList>
            <person name="Gilchrist C.L.M."/>
            <person name="Pitt J.I."/>
            <person name="Lange L."/>
            <person name="Lacey H.J."/>
            <person name="Vuong D."/>
            <person name="Midgley D.J."/>
            <person name="Greenfield P."/>
            <person name="Bradbury M."/>
            <person name="Lacey E."/>
            <person name="Busk P.K."/>
            <person name="Pilgaard B."/>
            <person name="Chooi Y.H."/>
            <person name="Piggott A.M."/>
        </authorList>
    </citation>
    <scope>NUCLEOTIDE SEQUENCE [LARGE SCALE GENOMIC DNA]</scope>
    <source>
        <strain evidence="4 5">FRR 5400</strain>
    </source>
</reference>
<dbReference type="SUPFAM" id="SSF48452">
    <property type="entry name" value="TPR-like"/>
    <property type="match status" value="1"/>
</dbReference>
<dbReference type="SMART" id="SM00028">
    <property type="entry name" value="TPR"/>
    <property type="match status" value="4"/>
</dbReference>
<name>A0A8H6A8W5_PETAA</name>
<dbReference type="Proteomes" id="UP000541154">
    <property type="component" value="Unassembled WGS sequence"/>
</dbReference>
<dbReference type="EMBL" id="SPNV01000085">
    <property type="protein sequence ID" value="KAF5861950.1"/>
    <property type="molecule type" value="Genomic_DNA"/>
</dbReference>
<organism evidence="4 5">
    <name type="scientific">Petromyces alliaceus</name>
    <name type="common">Aspergillus alliaceus</name>
    <dbReference type="NCBI Taxonomy" id="209559"/>
    <lineage>
        <taxon>Eukaryota</taxon>
        <taxon>Fungi</taxon>
        <taxon>Dikarya</taxon>
        <taxon>Ascomycota</taxon>
        <taxon>Pezizomycotina</taxon>
        <taxon>Eurotiomycetes</taxon>
        <taxon>Eurotiomycetidae</taxon>
        <taxon>Eurotiales</taxon>
        <taxon>Aspergillaceae</taxon>
        <taxon>Aspergillus</taxon>
        <taxon>Aspergillus subgen. Circumdati</taxon>
    </lineage>
</organism>
<feature type="domain" description="Nucleoside phosphorylase" evidence="3">
    <location>
        <begin position="10"/>
        <end position="286"/>
    </location>
</feature>
<dbReference type="GO" id="GO:0009116">
    <property type="term" value="P:nucleoside metabolic process"/>
    <property type="evidence" value="ECO:0007669"/>
    <property type="project" value="InterPro"/>
</dbReference>
<comment type="caution">
    <text evidence="4">The sequence shown here is derived from an EMBL/GenBank/DDBJ whole genome shotgun (WGS) entry which is preliminary data.</text>
</comment>
<dbReference type="PROSITE" id="PS50005">
    <property type="entry name" value="TPR"/>
    <property type="match status" value="2"/>
</dbReference>
<evidence type="ECO:0000259" key="3">
    <source>
        <dbReference type="Pfam" id="PF01048"/>
    </source>
</evidence>
<dbReference type="InterPro" id="IPR053137">
    <property type="entry name" value="NLR-like"/>
</dbReference>
<evidence type="ECO:0000256" key="2">
    <source>
        <dbReference type="SAM" id="MobiDB-lite"/>
    </source>
</evidence>
<keyword evidence="5" id="KW-1185">Reference proteome</keyword>
<evidence type="ECO:0000256" key="1">
    <source>
        <dbReference type="PROSITE-ProRule" id="PRU00339"/>
    </source>
</evidence>
<proteinExistence type="predicted"/>
<sequence length="787" mass="88094">MTLIHDDYTVGWICALPLEMAAAKIMLDEVHPSLRQPQSDHNVYTLGSISGHNVVVACLPSGVYGTTSAAIVLAHMVPTFPSLQFALMVGIGGSVPSQGTDIRLGDVVVSMPAPTSGGVIQYDYGKSLHDGRFQRTGSLNKPPQVLLTAVSQIRSDTMIGKLSIGVIISDVLQKPENCQQFSRPDQDWLFNSTYDHQSRRPSCSTCDQTQLVHRAPRETNEPHIHYGLIASGNQVMRDAKRRDLITQDIDILCFEMEAAGLMDQLPCLVIRGICDYCDSHKHKQWQGYAALTAAAYTKKLLSVVPLAATQEVSRKSFPVQRLATDDAIQLLLLSSGPSAGDTIEKEPDQDVADLTNRLDGLPLAIVIAGAFMRETGTGIKEYLQYYRDSWADLQSQSAATRHYQQGNILETWMISYREVQRRDRMAAALLLFLAYFDNRDIWYELIECGRNYSNIPDWLEMSVKNKLAFKARIKTLLGFSLVETKPQEESYGLHPVVQNWCLHVAATENHTISLYNLALVSVGYMVPSTDDRHYARLQQRLLPHANHLIQKEAYNYADNTSTIWGAFQDLGNLYSDQGKLKEAEAMYQRSLAGKEKALGPDHISTLDTVHNLGILYKDQGRLKEAEAMYQRALTGLEKELGLDHISIMNTINSLGNLYSHQGKLKEAEVMYQRALTGFEKALGPDHTSTLNTVHNLGILYRDHGRLKEAEAMYQRALTGYEKALGPNHSKARMVSNNLISLPRFIARTNTLQPKSPHGPIAFDGNSEDSEISRPRRREFLYKLFNRK</sequence>
<evidence type="ECO:0000313" key="5">
    <source>
        <dbReference type="Proteomes" id="UP000541154"/>
    </source>
</evidence>
<dbReference type="AlphaFoldDB" id="A0A8H6A8W5"/>
<feature type="repeat" description="TPR" evidence="1">
    <location>
        <begin position="690"/>
        <end position="723"/>
    </location>
</feature>
<dbReference type="InterPro" id="IPR011990">
    <property type="entry name" value="TPR-like_helical_dom_sf"/>
</dbReference>
<feature type="region of interest" description="Disordered" evidence="2">
    <location>
        <begin position="750"/>
        <end position="769"/>
    </location>
</feature>
<dbReference type="InterPro" id="IPR035994">
    <property type="entry name" value="Nucleoside_phosphorylase_sf"/>
</dbReference>
<dbReference type="Pfam" id="PF01048">
    <property type="entry name" value="PNP_UDP_1"/>
    <property type="match status" value="1"/>
</dbReference>
<feature type="repeat" description="TPR" evidence="1">
    <location>
        <begin position="606"/>
        <end position="639"/>
    </location>
</feature>
<accession>A0A8H6A8W5</accession>
<dbReference type="PANTHER" id="PTHR46082:SF11">
    <property type="entry name" value="AAA+ ATPASE DOMAIN-CONTAINING PROTEIN-RELATED"/>
    <property type="match status" value="1"/>
</dbReference>
<dbReference type="PANTHER" id="PTHR46082">
    <property type="entry name" value="ATP/GTP-BINDING PROTEIN-RELATED"/>
    <property type="match status" value="1"/>
</dbReference>
<evidence type="ECO:0000313" key="4">
    <source>
        <dbReference type="EMBL" id="KAF5861950.1"/>
    </source>
</evidence>
<protein>
    <recommendedName>
        <fullName evidence="3">Nucleoside phosphorylase domain-containing protein</fullName>
    </recommendedName>
</protein>